<dbReference type="STRING" id="1200352.A606_02265"/>
<dbReference type="RefSeq" id="WP_020440471.1">
    <property type="nucleotide sequence ID" value="NC_021663.1"/>
</dbReference>
<name>S4XBY9_9CORY</name>
<dbReference type="HOGENOM" id="CLU_1851789_0_0_11"/>
<evidence type="ECO:0000313" key="2">
    <source>
        <dbReference type="Proteomes" id="UP000014809"/>
    </source>
</evidence>
<evidence type="ECO:0000313" key="1">
    <source>
        <dbReference type="EMBL" id="AGP30106.1"/>
    </source>
</evidence>
<accession>S4XBY9</accession>
<gene>
    <name evidence="1" type="ORF">A606_02265</name>
</gene>
<dbReference type="PATRIC" id="fig|1200352.3.peg.455"/>
<dbReference type="KEGG" id="cter:A606_02265"/>
<dbReference type="EMBL" id="CP003696">
    <property type="protein sequence ID" value="AGP30106.1"/>
    <property type="molecule type" value="Genomic_DNA"/>
</dbReference>
<organism evidence="1 2">
    <name type="scientific">Corynebacterium terpenotabidum Y-11</name>
    <dbReference type="NCBI Taxonomy" id="1200352"/>
    <lineage>
        <taxon>Bacteria</taxon>
        <taxon>Bacillati</taxon>
        <taxon>Actinomycetota</taxon>
        <taxon>Actinomycetes</taxon>
        <taxon>Mycobacteriales</taxon>
        <taxon>Corynebacteriaceae</taxon>
        <taxon>Corynebacterium</taxon>
    </lineage>
</organism>
<keyword evidence="2" id="KW-1185">Reference proteome</keyword>
<dbReference type="AlphaFoldDB" id="S4XBY9"/>
<sequence>MTAFAHIYASPTVNVLVSMDFEVLVRGDLDRPAPGLLSDVSPWTVPSIHRVISTLRQADDIRGHVLEQIRDLSEELGEPLAWTDTRFLWVLDHSEHLGTRMLPAALLDTMRSTTVESDRDPLSLLRSTPVGVLTTGIR</sequence>
<proteinExistence type="predicted"/>
<reference evidence="1 2" key="1">
    <citation type="submission" date="2012-06" db="EMBL/GenBank/DDBJ databases">
        <title>Complete genome sequence of Corynebacterium terpenotabidum Y-11 (=DSM 44721).</title>
        <authorList>
            <person name="Ruckert C."/>
            <person name="Albersmeier A."/>
            <person name="Al-Dilaimi A."/>
            <person name="Szczepanowski R."/>
            <person name="Kalinowski J."/>
        </authorList>
    </citation>
    <scope>NUCLEOTIDE SEQUENCE [LARGE SCALE GENOMIC DNA]</scope>
    <source>
        <strain evidence="1 2">Y-11</strain>
    </source>
</reference>
<protein>
    <submittedName>
        <fullName evidence="1">Uncharacterized protein</fullName>
    </submittedName>
</protein>
<dbReference type="OrthoDB" id="3632743at2"/>
<dbReference type="Proteomes" id="UP000014809">
    <property type="component" value="Chromosome"/>
</dbReference>